<dbReference type="PANTHER" id="PTHR23155">
    <property type="entry name" value="DISEASE RESISTANCE PROTEIN RP"/>
    <property type="match status" value="1"/>
</dbReference>
<evidence type="ECO:0000313" key="5">
    <source>
        <dbReference type="EMBL" id="MCI00623.1"/>
    </source>
</evidence>
<dbReference type="Proteomes" id="UP000265520">
    <property type="component" value="Unassembled WGS sequence"/>
</dbReference>
<dbReference type="PRINTS" id="PR00364">
    <property type="entry name" value="DISEASERSIST"/>
</dbReference>
<protein>
    <submittedName>
        <fullName evidence="5">Disease resistance protein</fullName>
    </submittedName>
</protein>
<dbReference type="InterPro" id="IPR042197">
    <property type="entry name" value="Apaf_helical"/>
</dbReference>
<dbReference type="EMBL" id="LXQA010043763">
    <property type="protein sequence ID" value="MCI00623.1"/>
    <property type="molecule type" value="Genomic_DNA"/>
</dbReference>
<dbReference type="GO" id="GO:0043531">
    <property type="term" value="F:ADP binding"/>
    <property type="evidence" value="ECO:0007669"/>
    <property type="project" value="InterPro"/>
</dbReference>
<feature type="domain" description="NB-ARC" evidence="3">
    <location>
        <begin position="1"/>
        <end position="143"/>
    </location>
</feature>
<keyword evidence="2" id="KW-0611">Plant defense</keyword>
<proteinExistence type="predicted"/>
<evidence type="ECO:0000259" key="4">
    <source>
        <dbReference type="Pfam" id="PF23559"/>
    </source>
</evidence>
<dbReference type="AlphaFoldDB" id="A0A392NLE2"/>
<dbReference type="Pfam" id="PF23559">
    <property type="entry name" value="WHD_DRP"/>
    <property type="match status" value="1"/>
</dbReference>
<keyword evidence="1" id="KW-0677">Repeat</keyword>
<dbReference type="InterPro" id="IPR027417">
    <property type="entry name" value="P-loop_NTPase"/>
</dbReference>
<accession>A0A392NLE2</accession>
<organism evidence="5 6">
    <name type="scientific">Trifolium medium</name>
    <dbReference type="NCBI Taxonomy" id="97028"/>
    <lineage>
        <taxon>Eukaryota</taxon>
        <taxon>Viridiplantae</taxon>
        <taxon>Streptophyta</taxon>
        <taxon>Embryophyta</taxon>
        <taxon>Tracheophyta</taxon>
        <taxon>Spermatophyta</taxon>
        <taxon>Magnoliopsida</taxon>
        <taxon>eudicotyledons</taxon>
        <taxon>Gunneridae</taxon>
        <taxon>Pentapetalae</taxon>
        <taxon>rosids</taxon>
        <taxon>fabids</taxon>
        <taxon>Fabales</taxon>
        <taxon>Fabaceae</taxon>
        <taxon>Papilionoideae</taxon>
        <taxon>50 kb inversion clade</taxon>
        <taxon>NPAAA clade</taxon>
        <taxon>Hologalegina</taxon>
        <taxon>IRL clade</taxon>
        <taxon>Trifolieae</taxon>
        <taxon>Trifolium</taxon>
    </lineage>
</organism>
<dbReference type="GO" id="GO:0098542">
    <property type="term" value="P:defense response to other organism"/>
    <property type="evidence" value="ECO:0007669"/>
    <property type="project" value="TreeGrafter"/>
</dbReference>
<reference evidence="5 6" key="1">
    <citation type="journal article" date="2018" name="Front. Plant Sci.">
        <title>Red Clover (Trifolium pratense) and Zigzag Clover (T. medium) - A Picture of Genomic Similarities and Differences.</title>
        <authorList>
            <person name="Dluhosova J."/>
            <person name="Istvanek J."/>
            <person name="Nedelnik J."/>
            <person name="Repkova J."/>
        </authorList>
    </citation>
    <scope>NUCLEOTIDE SEQUENCE [LARGE SCALE GENOMIC DNA]</scope>
    <source>
        <strain evidence="6">cv. 10/8</strain>
        <tissue evidence="5">Leaf</tissue>
    </source>
</reference>
<dbReference type="PANTHER" id="PTHR23155:SF1221">
    <property type="entry name" value="OS11G0481150 PROTEIN"/>
    <property type="match status" value="1"/>
</dbReference>
<keyword evidence="6" id="KW-1185">Reference proteome</keyword>
<sequence>MGKTLLAQHIYNDSKMTDEFDVKTWVCISDEFDVFKITRAILEGINGSIDDSRDLNMVQERLKEKLTGKRFLLVLDDIWNEKRDQWEALQTPFNYGARGSKIIVTTRNLKVALTTRSTRIHHLEELQEEHCLQLFSRHAFQDENPQSNPELMEIGKKIIGKCKGLPLSLKTIGSLLYTKSSLVEWKIILSSEIWDLPEEVSNIVPALRLSYDHLPSHLKRCFASCSLFPKDYVFEKEQLILIWMAENFLQCPQPQQSKSMLEVGEQYFDDLLSRLEVDEAQNVSKVTRHFSFLRY</sequence>
<dbReference type="Pfam" id="PF00931">
    <property type="entry name" value="NB-ARC"/>
    <property type="match status" value="1"/>
</dbReference>
<evidence type="ECO:0000256" key="2">
    <source>
        <dbReference type="ARBA" id="ARBA00022821"/>
    </source>
</evidence>
<feature type="domain" description="Disease resistance protein winged helix" evidence="4">
    <location>
        <begin position="227"/>
        <end position="278"/>
    </location>
</feature>
<dbReference type="InterPro" id="IPR058922">
    <property type="entry name" value="WHD_DRP"/>
</dbReference>
<dbReference type="InterPro" id="IPR044974">
    <property type="entry name" value="Disease_R_plants"/>
</dbReference>
<dbReference type="Gene3D" id="3.40.50.300">
    <property type="entry name" value="P-loop containing nucleotide triphosphate hydrolases"/>
    <property type="match status" value="1"/>
</dbReference>
<name>A0A392NLE2_9FABA</name>
<dbReference type="InterPro" id="IPR002182">
    <property type="entry name" value="NB-ARC"/>
</dbReference>
<evidence type="ECO:0000256" key="1">
    <source>
        <dbReference type="ARBA" id="ARBA00022737"/>
    </source>
</evidence>
<dbReference type="SUPFAM" id="SSF52540">
    <property type="entry name" value="P-loop containing nucleoside triphosphate hydrolases"/>
    <property type="match status" value="1"/>
</dbReference>
<dbReference type="Gene3D" id="1.10.8.430">
    <property type="entry name" value="Helical domain of apoptotic protease-activating factors"/>
    <property type="match status" value="1"/>
</dbReference>
<feature type="non-terminal residue" evidence="5">
    <location>
        <position position="295"/>
    </location>
</feature>
<comment type="caution">
    <text evidence="5">The sequence shown here is derived from an EMBL/GenBank/DDBJ whole genome shotgun (WGS) entry which is preliminary data.</text>
</comment>
<evidence type="ECO:0000313" key="6">
    <source>
        <dbReference type="Proteomes" id="UP000265520"/>
    </source>
</evidence>
<evidence type="ECO:0000259" key="3">
    <source>
        <dbReference type="Pfam" id="PF00931"/>
    </source>
</evidence>